<name>A0A7W4ZRB0_9ACTN</name>
<proteinExistence type="predicted"/>
<dbReference type="AlphaFoldDB" id="A0A7W4ZRB0"/>
<comment type="caution">
    <text evidence="1">The sequence shown here is derived from an EMBL/GenBank/DDBJ whole genome shotgun (WGS) entry which is preliminary data.</text>
</comment>
<dbReference type="Proteomes" id="UP000572907">
    <property type="component" value="Unassembled WGS sequence"/>
</dbReference>
<reference evidence="1 2" key="1">
    <citation type="submission" date="2020-08" db="EMBL/GenBank/DDBJ databases">
        <title>Genomic Encyclopedia of Type Strains, Phase III (KMG-III): the genomes of soil and plant-associated and newly described type strains.</title>
        <authorList>
            <person name="Whitman W."/>
        </authorList>
    </citation>
    <scope>NUCLEOTIDE SEQUENCE [LARGE SCALE GENOMIC DNA]</scope>
    <source>
        <strain evidence="1 2">CECT 3237</strain>
    </source>
</reference>
<evidence type="ECO:0000313" key="1">
    <source>
        <dbReference type="EMBL" id="MBB3077217.1"/>
    </source>
</evidence>
<accession>A0A7W4ZRB0</accession>
<gene>
    <name evidence="1" type="ORF">FHS41_003705</name>
</gene>
<keyword evidence="2" id="KW-1185">Reference proteome</keyword>
<sequence length="109" mass="12413">METTYEVKVYKILTYKGPRKTTYTVRWVVTGKRWREPFDTVALAEGFRSELIRATGKGEAFVIDTGHPVSHRSKSTAMSWYKFAVEYVDARWAQLGGNSRLTTSGARTT</sequence>
<evidence type="ECO:0008006" key="3">
    <source>
        <dbReference type="Google" id="ProtNLM"/>
    </source>
</evidence>
<dbReference type="EMBL" id="JACHXE010000003">
    <property type="protein sequence ID" value="MBB3077217.1"/>
    <property type="molecule type" value="Genomic_DNA"/>
</dbReference>
<evidence type="ECO:0000313" key="2">
    <source>
        <dbReference type="Proteomes" id="UP000572907"/>
    </source>
</evidence>
<protein>
    <recommendedName>
        <fullName evidence="3">Integrase</fullName>
    </recommendedName>
</protein>
<organism evidence="1 2">
    <name type="scientific">Streptomyces violarus</name>
    <dbReference type="NCBI Taxonomy" id="67380"/>
    <lineage>
        <taxon>Bacteria</taxon>
        <taxon>Bacillati</taxon>
        <taxon>Actinomycetota</taxon>
        <taxon>Actinomycetes</taxon>
        <taxon>Kitasatosporales</taxon>
        <taxon>Streptomycetaceae</taxon>
        <taxon>Streptomyces</taxon>
    </lineage>
</organism>
<dbReference type="RefSeq" id="WP_229845473.1">
    <property type="nucleotide sequence ID" value="NZ_BMUP01000005.1"/>
</dbReference>